<organism evidence="7 8">
    <name type="scientific">Gigaspora margarita</name>
    <dbReference type="NCBI Taxonomy" id="4874"/>
    <lineage>
        <taxon>Eukaryota</taxon>
        <taxon>Fungi</taxon>
        <taxon>Fungi incertae sedis</taxon>
        <taxon>Mucoromycota</taxon>
        <taxon>Glomeromycotina</taxon>
        <taxon>Glomeromycetes</taxon>
        <taxon>Diversisporales</taxon>
        <taxon>Gigasporaceae</taxon>
        <taxon>Gigaspora</taxon>
    </lineage>
</organism>
<keyword evidence="8" id="KW-1185">Reference proteome</keyword>
<dbReference type="EMBL" id="CAJVQB010008997">
    <property type="protein sequence ID" value="CAG8725504.1"/>
    <property type="molecule type" value="Genomic_DNA"/>
</dbReference>
<evidence type="ECO:0000256" key="4">
    <source>
        <dbReference type="ARBA" id="ARBA00023136"/>
    </source>
</evidence>
<dbReference type="PANTHER" id="PTHR47098:SF2">
    <property type="entry name" value="PROTEIN MAK32"/>
    <property type="match status" value="1"/>
</dbReference>
<keyword evidence="4 5" id="KW-0472">Membrane</keyword>
<accession>A0ABN7V3F2</accession>
<reference evidence="7 8" key="1">
    <citation type="submission" date="2021-06" db="EMBL/GenBank/DDBJ databases">
        <authorList>
            <person name="Kallberg Y."/>
            <person name="Tangrot J."/>
            <person name="Rosling A."/>
        </authorList>
    </citation>
    <scope>NUCLEOTIDE SEQUENCE [LARGE SCALE GENOMIC DNA]</scope>
    <source>
        <strain evidence="7 8">120-4 pot B 10/14</strain>
    </source>
</reference>
<dbReference type="Proteomes" id="UP000789901">
    <property type="component" value="Unassembled WGS sequence"/>
</dbReference>
<keyword evidence="3 5" id="KW-1133">Transmembrane helix</keyword>
<comment type="caution">
    <text evidence="7">The sequence shown here is derived from an EMBL/GenBank/DDBJ whole genome shotgun (WGS) entry which is preliminary data.</text>
</comment>
<dbReference type="SUPFAM" id="SSF103473">
    <property type="entry name" value="MFS general substrate transporter"/>
    <property type="match status" value="1"/>
</dbReference>
<dbReference type="Gene3D" id="3.40.1190.20">
    <property type="match status" value="1"/>
</dbReference>
<evidence type="ECO:0000259" key="6">
    <source>
        <dbReference type="Pfam" id="PF00294"/>
    </source>
</evidence>
<dbReference type="Pfam" id="PF00083">
    <property type="entry name" value="Sugar_tr"/>
    <property type="match status" value="1"/>
</dbReference>
<gene>
    <name evidence="7" type="ORF">GMARGA_LOCUS13896</name>
</gene>
<dbReference type="InterPro" id="IPR029056">
    <property type="entry name" value="Ribokinase-like"/>
</dbReference>
<dbReference type="InterPro" id="IPR005828">
    <property type="entry name" value="MFS_sugar_transport-like"/>
</dbReference>
<evidence type="ECO:0000256" key="5">
    <source>
        <dbReference type="SAM" id="Phobius"/>
    </source>
</evidence>
<feature type="transmembrane region" description="Helical" evidence="5">
    <location>
        <begin position="31"/>
        <end position="52"/>
    </location>
</feature>
<proteinExistence type="predicted"/>
<dbReference type="InterPro" id="IPR036259">
    <property type="entry name" value="MFS_trans_sf"/>
</dbReference>
<evidence type="ECO:0000256" key="3">
    <source>
        <dbReference type="ARBA" id="ARBA00022989"/>
    </source>
</evidence>
<protein>
    <submittedName>
        <fullName evidence="7">34646_t:CDS:1</fullName>
    </submittedName>
</protein>
<dbReference type="PANTHER" id="PTHR47098">
    <property type="entry name" value="PROTEIN MAK32"/>
    <property type="match status" value="1"/>
</dbReference>
<dbReference type="Pfam" id="PF00294">
    <property type="entry name" value="PfkB"/>
    <property type="match status" value="1"/>
</dbReference>
<dbReference type="InterPro" id="IPR011611">
    <property type="entry name" value="PfkB_dom"/>
</dbReference>
<evidence type="ECO:0000313" key="7">
    <source>
        <dbReference type="EMBL" id="CAG8725504.1"/>
    </source>
</evidence>
<name>A0ABN7V3F2_GIGMA</name>
<feature type="domain" description="Carbohydrate kinase PfkB" evidence="6">
    <location>
        <begin position="251"/>
        <end position="390"/>
    </location>
</feature>
<evidence type="ECO:0000313" key="8">
    <source>
        <dbReference type="Proteomes" id="UP000789901"/>
    </source>
</evidence>
<dbReference type="Gene3D" id="1.20.1250.20">
    <property type="entry name" value="MFS general substrate transporter like domains"/>
    <property type="match status" value="1"/>
</dbReference>
<dbReference type="SUPFAM" id="SSF53613">
    <property type="entry name" value="Ribokinase-like"/>
    <property type="match status" value="1"/>
</dbReference>
<comment type="subcellular location">
    <subcellularLocation>
        <location evidence="1">Membrane</location>
    </subcellularLocation>
</comment>
<keyword evidence="2 5" id="KW-0812">Transmembrane</keyword>
<sequence>MTLMLRPVGALIFGILADILGRKYPLMAYIILYSVVELASGFASNFTVFIILRDIFGIAIGGEWVQVQLMLSPAEITAITIIANIDGEMQRDILGGSGVHAIYALIENVPLFLTLGMRIWFSSHESKCIAYAFHAGYDFPVNLQQRLLDLNISLTQIQHSDLLSIRGLNTFKFANKRMFEYQAPLIETKPVDMPISYLNSRIFHLICYPIEVSQYVTDILRLRDKQLPSPIFIWEPTPECALKGYMQSWIEAMKMVDIISPNHEEIAELLGLISEDYKKNEKLLPNEILIHMADKLLEHQIGSNGNGCVIIRASREGCLVATKERKEIIPAYWEPLEDGNDNPSIIDVTGAGNAFCGGFMAGLLKSNFDIFQAALYGTISASFTIEQIGVPRFEINEQDIETWNSGDSPQIRLQNLKLRIKNLNE</sequence>
<evidence type="ECO:0000256" key="1">
    <source>
        <dbReference type="ARBA" id="ARBA00004370"/>
    </source>
</evidence>
<evidence type="ECO:0000256" key="2">
    <source>
        <dbReference type="ARBA" id="ARBA00022692"/>
    </source>
</evidence>